<dbReference type="OrthoDB" id="498125at2759"/>
<dbReference type="STRING" id="68775.A0A5C3LKK7"/>
<name>A0A5C3LKK7_9AGAR</name>
<sequence length="255" mass="26982">MAETQVAIVTGASQGIGKAIALRLAEDGFDIALNDIPRGKENLEALSKEIESTGRKTYIYIADVSVESEVKSMVASVVEALGSVDVMVANAGIAITKPFLETTVDDWDRVLRVNGRGVFLCYQYAAKQMVKQGKGGRLIGASSVLGKRGMELLGPYSASKFAVRGLTQSVATELGKYGITVNAYAPGAIETEMLEGLGVAFGDKEGFYAKMRSDAPMGYNGTPVDVANIVSFLASKKSHFVTGQSISVNGGLFFD</sequence>
<dbReference type="Pfam" id="PF13561">
    <property type="entry name" value="adh_short_C2"/>
    <property type="match status" value="1"/>
</dbReference>
<dbReference type="InterPro" id="IPR036291">
    <property type="entry name" value="NAD(P)-bd_dom_sf"/>
</dbReference>
<protein>
    <submittedName>
        <fullName evidence="3">Acetoin reductase family protein</fullName>
    </submittedName>
</protein>
<dbReference type="PRINTS" id="PR00080">
    <property type="entry name" value="SDRFAMILY"/>
</dbReference>
<dbReference type="PRINTS" id="PR00081">
    <property type="entry name" value="GDHRDH"/>
</dbReference>
<dbReference type="SUPFAM" id="SSF51735">
    <property type="entry name" value="NAD(P)-binding Rossmann-fold domains"/>
    <property type="match status" value="1"/>
</dbReference>
<dbReference type="InterPro" id="IPR002347">
    <property type="entry name" value="SDR_fam"/>
</dbReference>
<dbReference type="Proteomes" id="UP000308652">
    <property type="component" value="Unassembled WGS sequence"/>
</dbReference>
<evidence type="ECO:0000256" key="2">
    <source>
        <dbReference type="ARBA" id="ARBA00022857"/>
    </source>
</evidence>
<dbReference type="PANTHER" id="PTHR42760:SF121">
    <property type="entry name" value="3-OXOACYL-(ACYL-CARRIER-PROTEIN) REDUCTASE"/>
    <property type="match status" value="1"/>
</dbReference>
<keyword evidence="4" id="KW-1185">Reference proteome</keyword>
<evidence type="ECO:0000256" key="1">
    <source>
        <dbReference type="ARBA" id="ARBA00006484"/>
    </source>
</evidence>
<evidence type="ECO:0000313" key="3">
    <source>
        <dbReference type="EMBL" id="TFK33390.1"/>
    </source>
</evidence>
<reference evidence="3 4" key="1">
    <citation type="journal article" date="2019" name="Nat. Ecol. Evol.">
        <title>Megaphylogeny resolves global patterns of mushroom evolution.</title>
        <authorList>
            <person name="Varga T."/>
            <person name="Krizsan K."/>
            <person name="Foldi C."/>
            <person name="Dima B."/>
            <person name="Sanchez-Garcia M."/>
            <person name="Sanchez-Ramirez S."/>
            <person name="Szollosi G.J."/>
            <person name="Szarkandi J.G."/>
            <person name="Papp V."/>
            <person name="Albert L."/>
            <person name="Andreopoulos W."/>
            <person name="Angelini C."/>
            <person name="Antonin V."/>
            <person name="Barry K.W."/>
            <person name="Bougher N.L."/>
            <person name="Buchanan P."/>
            <person name="Buyck B."/>
            <person name="Bense V."/>
            <person name="Catcheside P."/>
            <person name="Chovatia M."/>
            <person name="Cooper J."/>
            <person name="Damon W."/>
            <person name="Desjardin D."/>
            <person name="Finy P."/>
            <person name="Geml J."/>
            <person name="Haridas S."/>
            <person name="Hughes K."/>
            <person name="Justo A."/>
            <person name="Karasinski D."/>
            <person name="Kautmanova I."/>
            <person name="Kiss B."/>
            <person name="Kocsube S."/>
            <person name="Kotiranta H."/>
            <person name="LaButti K.M."/>
            <person name="Lechner B.E."/>
            <person name="Liimatainen K."/>
            <person name="Lipzen A."/>
            <person name="Lukacs Z."/>
            <person name="Mihaltcheva S."/>
            <person name="Morgado L.N."/>
            <person name="Niskanen T."/>
            <person name="Noordeloos M.E."/>
            <person name="Ohm R.A."/>
            <person name="Ortiz-Santana B."/>
            <person name="Ovrebo C."/>
            <person name="Racz N."/>
            <person name="Riley R."/>
            <person name="Savchenko A."/>
            <person name="Shiryaev A."/>
            <person name="Soop K."/>
            <person name="Spirin V."/>
            <person name="Szebenyi C."/>
            <person name="Tomsovsky M."/>
            <person name="Tulloss R.E."/>
            <person name="Uehling J."/>
            <person name="Grigoriev I.V."/>
            <person name="Vagvolgyi C."/>
            <person name="Papp T."/>
            <person name="Martin F.M."/>
            <person name="Miettinen O."/>
            <person name="Hibbett D.S."/>
            <person name="Nagy L.G."/>
        </authorList>
    </citation>
    <scope>NUCLEOTIDE SEQUENCE [LARGE SCALE GENOMIC DNA]</scope>
    <source>
        <strain evidence="3 4">CBS 166.37</strain>
    </source>
</reference>
<organism evidence="3 4">
    <name type="scientific">Crucibulum laeve</name>
    <dbReference type="NCBI Taxonomy" id="68775"/>
    <lineage>
        <taxon>Eukaryota</taxon>
        <taxon>Fungi</taxon>
        <taxon>Dikarya</taxon>
        <taxon>Basidiomycota</taxon>
        <taxon>Agaricomycotina</taxon>
        <taxon>Agaricomycetes</taxon>
        <taxon>Agaricomycetidae</taxon>
        <taxon>Agaricales</taxon>
        <taxon>Agaricineae</taxon>
        <taxon>Nidulariaceae</taxon>
        <taxon>Crucibulum</taxon>
    </lineage>
</organism>
<dbReference type="GO" id="GO:0048038">
    <property type="term" value="F:quinone binding"/>
    <property type="evidence" value="ECO:0007669"/>
    <property type="project" value="TreeGrafter"/>
</dbReference>
<accession>A0A5C3LKK7</accession>
<dbReference type="EMBL" id="ML213649">
    <property type="protein sequence ID" value="TFK33390.1"/>
    <property type="molecule type" value="Genomic_DNA"/>
</dbReference>
<dbReference type="Gene3D" id="3.40.50.720">
    <property type="entry name" value="NAD(P)-binding Rossmann-like Domain"/>
    <property type="match status" value="1"/>
</dbReference>
<dbReference type="PROSITE" id="PS00061">
    <property type="entry name" value="ADH_SHORT"/>
    <property type="match status" value="1"/>
</dbReference>
<dbReference type="PANTHER" id="PTHR42760">
    <property type="entry name" value="SHORT-CHAIN DEHYDROGENASES/REDUCTASES FAMILY MEMBER"/>
    <property type="match status" value="1"/>
</dbReference>
<proteinExistence type="inferred from homology"/>
<comment type="similarity">
    <text evidence="1">Belongs to the short-chain dehydrogenases/reductases (SDR) family.</text>
</comment>
<keyword evidence="2" id="KW-0521">NADP</keyword>
<dbReference type="AlphaFoldDB" id="A0A5C3LKK7"/>
<dbReference type="FunFam" id="3.40.50.720:FF:000084">
    <property type="entry name" value="Short-chain dehydrogenase reductase"/>
    <property type="match status" value="1"/>
</dbReference>
<dbReference type="GO" id="GO:0016616">
    <property type="term" value="F:oxidoreductase activity, acting on the CH-OH group of donors, NAD or NADP as acceptor"/>
    <property type="evidence" value="ECO:0007669"/>
    <property type="project" value="TreeGrafter"/>
</dbReference>
<gene>
    <name evidence="3" type="ORF">BDQ12DRAFT_727827</name>
</gene>
<dbReference type="InterPro" id="IPR020904">
    <property type="entry name" value="Sc_DH/Rdtase_CS"/>
</dbReference>
<dbReference type="GO" id="GO:0006633">
    <property type="term" value="P:fatty acid biosynthetic process"/>
    <property type="evidence" value="ECO:0007669"/>
    <property type="project" value="TreeGrafter"/>
</dbReference>
<evidence type="ECO:0000313" key="4">
    <source>
        <dbReference type="Proteomes" id="UP000308652"/>
    </source>
</evidence>